<keyword evidence="1" id="KW-0472">Membrane</keyword>
<proteinExistence type="predicted"/>
<dbReference type="Gene3D" id="3.40.50.620">
    <property type="entry name" value="HUPs"/>
    <property type="match status" value="1"/>
</dbReference>
<dbReference type="InterPro" id="IPR003848">
    <property type="entry name" value="DUF218"/>
</dbReference>
<dbReference type="CDD" id="cd06259">
    <property type="entry name" value="YdcF-like"/>
    <property type="match status" value="1"/>
</dbReference>
<evidence type="ECO:0000313" key="3">
    <source>
        <dbReference type="EMBL" id="TWI54250.1"/>
    </source>
</evidence>
<dbReference type="Pfam" id="PF02698">
    <property type="entry name" value="DUF218"/>
    <property type="match status" value="1"/>
</dbReference>
<feature type="transmembrane region" description="Helical" evidence="1">
    <location>
        <begin position="14"/>
        <end position="31"/>
    </location>
</feature>
<dbReference type="AlphaFoldDB" id="A0A562QDK2"/>
<dbReference type="InterPro" id="IPR051599">
    <property type="entry name" value="Cell_Envelope_Assoc"/>
</dbReference>
<feature type="transmembrane region" description="Helical" evidence="1">
    <location>
        <begin position="38"/>
        <end position="59"/>
    </location>
</feature>
<evidence type="ECO:0000256" key="1">
    <source>
        <dbReference type="SAM" id="Phobius"/>
    </source>
</evidence>
<dbReference type="GO" id="GO:0043164">
    <property type="term" value="P:Gram-negative-bacterium-type cell wall biogenesis"/>
    <property type="evidence" value="ECO:0007669"/>
    <property type="project" value="TreeGrafter"/>
</dbReference>
<dbReference type="Proteomes" id="UP000316905">
    <property type="component" value="Unassembled WGS sequence"/>
</dbReference>
<dbReference type="InterPro" id="IPR014729">
    <property type="entry name" value="Rossmann-like_a/b/a_fold"/>
</dbReference>
<accession>A0A562QDK2</accession>
<keyword evidence="1" id="KW-1133">Transmembrane helix</keyword>
<keyword evidence="4" id="KW-1185">Reference proteome</keyword>
<evidence type="ECO:0000259" key="2">
    <source>
        <dbReference type="Pfam" id="PF02698"/>
    </source>
</evidence>
<dbReference type="PANTHER" id="PTHR30336:SF4">
    <property type="entry name" value="ENVELOPE BIOGENESIS FACTOR ELYC"/>
    <property type="match status" value="1"/>
</dbReference>
<dbReference type="PANTHER" id="PTHR30336">
    <property type="entry name" value="INNER MEMBRANE PROTEIN, PROBABLE PERMEASE"/>
    <property type="match status" value="1"/>
</dbReference>
<dbReference type="GO" id="GO:0005886">
    <property type="term" value="C:plasma membrane"/>
    <property type="evidence" value="ECO:0007669"/>
    <property type="project" value="TreeGrafter"/>
</dbReference>
<feature type="domain" description="DUF218" evidence="2">
    <location>
        <begin position="85"/>
        <end position="248"/>
    </location>
</feature>
<sequence>MDVSMLFRYVVKQLVMPPGGLLLLIVIALLLRRRWPRLSLSCLALGLAGFWLMSLPVVVEWGATVIERDPPVAQADWPSLSRRADAIVILGAGRERADPAWEGDVASSLAAERVRYAARIARVTHLPVLITGGTPLVDPPSEAELMAEVMEEDYNVPVRWLEKESRTTWENATLSAPILKRDGVKRIVLVTQAFHMARAKRCFEQQGFEVIPAPMGFMSVPNGRPLGGWLPETKPLWQNGLLINEAIGLLLYPLAYR</sequence>
<protein>
    <submittedName>
        <fullName evidence="3">Uncharacterized SAM-binding protein YcdF (DUF218 family)</fullName>
    </submittedName>
</protein>
<dbReference type="EMBL" id="VLKY01000006">
    <property type="protein sequence ID" value="TWI54250.1"/>
    <property type="molecule type" value="Genomic_DNA"/>
</dbReference>
<gene>
    <name evidence="3" type="ORF">IQ22_02113</name>
</gene>
<evidence type="ECO:0000313" key="4">
    <source>
        <dbReference type="Proteomes" id="UP000316905"/>
    </source>
</evidence>
<name>A0A562QDK2_9PSED</name>
<organism evidence="3 4">
    <name type="scientific">Pseudomonas duriflava</name>
    <dbReference type="NCBI Taxonomy" id="459528"/>
    <lineage>
        <taxon>Bacteria</taxon>
        <taxon>Pseudomonadati</taxon>
        <taxon>Pseudomonadota</taxon>
        <taxon>Gammaproteobacteria</taxon>
        <taxon>Pseudomonadales</taxon>
        <taxon>Pseudomonadaceae</taxon>
        <taxon>Pseudomonas</taxon>
    </lineage>
</organism>
<reference evidence="3 4" key="1">
    <citation type="journal article" date="2015" name="Stand. Genomic Sci.">
        <title>Genomic Encyclopedia of Bacterial and Archaeal Type Strains, Phase III: the genomes of soil and plant-associated and newly described type strains.</title>
        <authorList>
            <person name="Whitman W.B."/>
            <person name="Woyke T."/>
            <person name="Klenk H.P."/>
            <person name="Zhou Y."/>
            <person name="Lilburn T.G."/>
            <person name="Beck B.J."/>
            <person name="De Vos P."/>
            <person name="Vandamme P."/>
            <person name="Eisen J.A."/>
            <person name="Garrity G."/>
            <person name="Hugenholtz P."/>
            <person name="Kyrpides N.C."/>
        </authorList>
    </citation>
    <scope>NUCLEOTIDE SEQUENCE [LARGE SCALE GENOMIC DNA]</scope>
    <source>
        <strain evidence="3 4">CGMCC 1.6858</strain>
    </source>
</reference>
<comment type="caution">
    <text evidence="3">The sequence shown here is derived from an EMBL/GenBank/DDBJ whole genome shotgun (WGS) entry which is preliminary data.</text>
</comment>
<dbReference type="GO" id="GO:0000270">
    <property type="term" value="P:peptidoglycan metabolic process"/>
    <property type="evidence" value="ECO:0007669"/>
    <property type="project" value="TreeGrafter"/>
</dbReference>
<keyword evidence="1" id="KW-0812">Transmembrane</keyword>